<feature type="transmembrane region" description="Helical" evidence="7">
    <location>
        <begin position="87"/>
        <end position="108"/>
    </location>
</feature>
<feature type="transmembrane region" description="Helical" evidence="7">
    <location>
        <begin position="146"/>
        <end position="167"/>
    </location>
</feature>
<reference evidence="8 9" key="1">
    <citation type="journal article" date="2017" name="Genome Announc.">
        <title>Genome sequence of the saprophytic ascomycete Epicoccum nigrum ICMP 19927 strain isolated from New Zealand.</title>
        <authorList>
            <person name="Fokin M."/>
            <person name="Fleetwood D."/>
            <person name="Weir B.S."/>
            <person name="Villas-Boas S.G."/>
        </authorList>
    </citation>
    <scope>NUCLEOTIDE SEQUENCE [LARGE SCALE GENOMIC DNA]</scope>
    <source>
        <strain evidence="8 9">ICMP 19927</strain>
    </source>
</reference>
<dbReference type="EMBL" id="KZ107842">
    <property type="protein sequence ID" value="OSS50548.1"/>
    <property type="molecule type" value="Genomic_DNA"/>
</dbReference>
<evidence type="ECO:0000256" key="3">
    <source>
        <dbReference type="ARBA" id="ARBA00022692"/>
    </source>
</evidence>
<keyword evidence="2" id="KW-0813">Transport</keyword>
<organism evidence="8 9">
    <name type="scientific">Epicoccum nigrum</name>
    <name type="common">Soil fungus</name>
    <name type="synonym">Epicoccum purpurascens</name>
    <dbReference type="NCBI Taxonomy" id="105696"/>
    <lineage>
        <taxon>Eukaryota</taxon>
        <taxon>Fungi</taxon>
        <taxon>Dikarya</taxon>
        <taxon>Ascomycota</taxon>
        <taxon>Pezizomycotina</taxon>
        <taxon>Dothideomycetes</taxon>
        <taxon>Pleosporomycetidae</taxon>
        <taxon>Pleosporales</taxon>
        <taxon>Pleosporineae</taxon>
        <taxon>Didymellaceae</taxon>
        <taxon>Epicoccum</taxon>
    </lineage>
</organism>
<feature type="transmembrane region" description="Helical" evidence="7">
    <location>
        <begin position="458"/>
        <end position="482"/>
    </location>
</feature>
<feature type="transmembrane region" description="Helical" evidence="7">
    <location>
        <begin position="55"/>
        <end position="75"/>
    </location>
</feature>
<feature type="transmembrane region" description="Helical" evidence="7">
    <location>
        <begin position="423"/>
        <end position="446"/>
    </location>
</feature>
<dbReference type="STRING" id="105696.A0A1Y2M5R2"/>
<dbReference type="Pfam" id="PF13520">
    <property type="entry name" value="AA_permease_2"/>
    <property type="match status" value="1"/>
</dbReference>
<dbReference type="PIRSF" id="PIRSF006060">
    <property type="entry name" value="AA_transporter"/>
    <property type="match status" value="1"/>
</dbReference>
<feature type="compositionally biased region" description="Polar residues" evidence="6">
    <location>
        <begin position="7"/>
        <end position="26"/>
    </location>
</feature>
<dbReference type="InterPro" id="IPR004840">
    <property type="entry name" value="Amino_acid_permease_CS"/>
</dbReference>
<feature type="transmembrane region" description="Helical" evidence="7">
    <location>
        <begin position="212"/>
        <end position="234"/>
    </location>
</feature>
<keyword evidence="4 7" id="KW-1133">Transmembrane helix</keyword>
<dbReference type="Proteomes" id="UP000193240">
    <property type="component" value="Unassembled WGS sequence"/>
</dbReference>
<evidence type="ECO:0000256" key="1">
    <source>
        <dbReference type="ARBA" id="ARBA00004141"/>
    </source>
</evidence>
<dbReference type="PROSITE" id="PS00218">
    <property type="entry name" value="AMINO_ACID_PERMEASE_1"/>
    <property type="match status" value="1"/>
</dbReference>
<dbReference type="PANTHER" id="PTHR45649">
    <property type="entry name" value="AMINO-ACID PERMEASE BAT1"/>
    <property type="match status" value="1"/>
</dbReference>
<dbReference type="AlphaFoldDB" id="A0A1Y2M5R2"/>
<evidence type="ECO:0000256" key="7">
    <source>
        <dbReference type="SAM" id="Phobius"/>
    </source>
</evidence>
<sequence length="560" mass="61540">MKGSKASAAQPTETTSSSRRNKQQFGSDAKSDSHDAQVLSALGHVEELPRQFNNWSMLALAFSVLGTWSTLAQNMASGLTSGGPISILWGLVLVTACNLCICVSLGELTSSMPTALGQAYWIYSLWTTPTGRFVSYMCAWINTFGWWTLTASQTAFMTDFILAMKILYRENWAGAGRGWIQFLVYVALTASLTVINIAACRKTRILPWINNFVGSMFMLLFFAFIMAFLLSVSFKHSNHYQSVDFVFGEWINGTDWPNGVVWFIGLVQSAYGLTAFDACIHMVEELPSPSRAAPRILWLSVLIGAITGFIFMLVCLFCIQDLENITSADLPFVELCLQTTGLTGATVLLALFIFNGFGQNISIMTTASRLTWGFARDGGLPFNKYIAVVDNTWHVPVRALWVQGLLISAIGLLYLFANKVLQAVLSVSTIALTISYALPIAVLLFVGRDKLTPGPFRLGRWGYPANVVSLVYCSITTVFFFFPTNPNPALADMNWAIAVFGIMLLVAISFWFIQGERSYLQTEDTLLRIVSGQAVEGSLYVPKVSEITSGLGSKDILSAQ</sequence>
<feature type="region of interest" description="Disordered" evidence="6">
    <location>
        <begin position="1"/>
        <end position="32"/>
    </location>
</feature>
<gene>
    <name evidence="8" type="ORF">B5807_05282</name>
</gene>
<accession>A0A1Y2M5R2</accession>
<dbReference type="Gene3D" id="1.20.1740.10">
    <property type="entry name" value="Amino acid/polyamine transporter I"/>
    <property type="match status" value="1"/>
</dbReference>
<feature type="transmembrane region" description="Helical" evidence="7">
    <location>
        <begin position="179"/>
        <end position="200"/>
    </location>
</feature>
<comment type="subcellular location">
    <subcellularLocation>
        <location evidence="1">Membrane</location>
        <topology evidence="1">Multi-pass membrane protein</topology>
    </subcellularLocation>
</comment>
<dbReference type="GO" id="GO:0006865">
    <property type="term" value="P:amino acid transport"/>
    <property type="evidence" value="ECO:0007669"/>
    <property type="project" value="InterPro"/>
</dbReference>
<protein>
    <recommendedName>
        <fullName evidence="10">Amino acid permease/ SLC12A domain-containing protein</fullName>
    </recommendedName>
</protein>
<keyword evidence="9" id="KW-1185">Reference proteome</keyword>
<dbReference type="PANTHER" id="PTHR45649:SF22">
    <property type="entry name" value="TRANSPORTER, PUTATIVE (EUROFUNG)-RELATED"/>
    <property type="match status" value="1"/>
</dbReference>
<feature type="transmembrane region" description="Helical" evidence="7">
    <location>
        <begin position="331"/>
        <end position="354"/>
    </location>
</feature>
<feature type="transmembrane region" description="Helical" evidence="7">
    <location>
        <begin position="399"/>
        <end position="417"/>
    </location>
</feature>
<dbReference type="OMA" id="WFNNFVG"/>
<evidence type="ECO:0000256" key="6">
    <source>
        <dbReference type="SAM" id="MobiDB-lite"/>
    </source>
</evidence>
<dbReference type="GO" id="GO:0016020">
    <property type="term" value="C:membrane"/>
    <property type="evidence" value="ECO:0007669"/>
    <property type="project" value="UniProtKB-SubCell"/>
</dbReference>
<evidence type="ECO:0000256" key="2">
    <source>
        <dbReference type="ARBA" id="ARBA00022448"/>
    </source>
</evidence>
<proteinExistence type="predicted"/>
<keyword evidence="5 7" id="KW-0472">Membrane</keyword>
<evidence type="ECO:0000256" key="4">
    <source>
        <dbReference type="ARBA" id="ARBA00022989"/>
    </source>
</evidence>
<evidence type="ECO:0000313" key="8">
    <source>
        <dbReference type="EMBL" id="OSS50548.1"/>
    </source>
</evidence>
<feature type="transmembrane region" description="Helical" evidence="7">
    <location>
        <begin position="296"/>
        <end position="319"/>
    </location>
</feature>
<evidence type="ECO:0000313" key="9">
    <source>
        <dbReference type="Proteomes" id="UP000193240"/>
    </source>
</evidence>
<dbReference type="GO" id="GO:0022857">
    <property type="term" value="F:transmembrane transporter activity"/>
    <property type="evidence" value="ECO:0007669"/>
    <property type="project" value="InterPro"/>
</dbReference>
<evidence type="ECO:0000256" key="5">
    <source>
        <dbReference type="ARBA" id="ARBA00023136"/>
    </source>
</evidence>
<keyword evidence="3 7" id="KW-0812">Transmembrane</keyword>
<feature type="transmembrane region" description="Helical" evidence="7">
    <location>
        <begin position="494"/>
        <end position="513"/>
    </location>
</feature>
<evidence type="ECO:0008006" key="10">
    <source>
        <dbReference type="Google" id="ProtNLM"/>
    </source>
</evidence>
<dbReference type="InParanoid" id="A0A1Y2M5R2"/>
<name>A0A1Y2M5R2_EPING</name>
<dbReference type="InterPro" id="IPR002293">
    <property type="entry name" value="AA/rel_permease1"/>
</dbReference>